<feature type="transmembrane region" description="Helical" evidence="10">
    <location>
        <begin position="469"/>
        <end position="488"/>
    </location>
</feature>
<dbReference type="GO" id="GO:0005789">
    <property type="term" value="C:endoplasmic reticulum membrane"/>
    <property type="evidence" value="ECO:0007669"/>
    <property type="project" value="UniProtKB-SubCell"/>
</dbReference>
<evidence type="ECO:0000256" key="5">
    <source>
        <dbReference type="ARBA" id="ARBA00022679"/>
    </source>
</evidence>
<reference evidence="12" key="1">
    <citation type="journal article" date="2019" name="G3 (Bethesda)">
        <title>Genome Assemblies of Two Rare Opportunistic Yeast Pathogens: Diutina rugosa (syn. Candida rugosa) and Trichomonascus ciferrii (syn. Candida ciferrii).</title>
        <authorList>
            <person name="Mixao V."/>
            <person name="Saus E."/>
            <person name="Hansen A.P."/>
            <person name="Lass-Florl C."/>
            <person name="Gabaldon T."/>
        </authorList>
    </citation>
    <scope>NUCLEOTIDE SEQUENCE</scope>
    <source>
        <strain evidence="12">CBS 4856</strain>
    </source>
</reference>
<dbReference type="Proteomes" id="UP000761534">
    <property type="component" value="Unassembled WGS sequence"/>
</dbReference>
<keyword evidence="6 10" id="KW-0812">Transmembrane</keyword>
<evidence type="ECO:0000256" key="9">
    <source>
        <dbReference type="ARBA" id="ARBA00023136"/>
    </source>
</evidence>
<dbReference type="PANTHER" id="PTHR12413">
    <property type="entry name" value="DOLICHYL GLYCOSYLTRANSFERASE"/>
    <property type="match status" value="1"/>
</dbReference>
<evidence type="ECO:0000256" key="10">
    <source>
        <dbReference type="RuleBase" id="RU363110"/>
    </source>
</evidence>
<gene>
    <name evidence="12" type="ORF">TRICI_000154</name>
</gene>
<proteinExistence type="inferred from homology"/>
<feature type="region of interest" description="Disordered" evidence="11">
    <location>
        <begin position="1"/>
        <end position="28"/>
    </location>
</feature>
<evidence type="ECO:0000256" key="7">
    <source>
        <dbReference type="ARBA" id="ARBA00022824"/>
    </source>
</evidence>
<dbReference type="EMBL" id="SWFS01000014">
    <property type="protein sequence ID" value="KAA8917715.1"/>
    <property type="molecule type" value="Genomic_DNA"/>
</dbReference>
<protein>
    <recommendedName>
        <fullName evidence="10">Alpha-1,3-glucosyltransferase</fullName>
        <ecNumber evidence="10">2.4.1.-</ecNumber>
    </recommendedName>
</protein>
<feature type="transmembrane region" description="Helical" evidence="10">
    <location>
        <begin position="278"/>
        <end position="297"/>
    </location>
</feature>
<dbReference type="PANTHER" id="PTHR12413:SF1">
    <property type="entry name" value="DOLICHYL PYROPHOSPHATE MAN9GLCNAC2 ALPHA-1,3-GLUCOSYLTRANSFERASE"/>
    <property type="match status" value="1"/>
</dbReference>
<evidence type="ECO:0000256" key="2">
    <source>
        <dbReference type="ARBA" id="ARBA00004922"/>
    </source>
</evidence>
<keyword evidence="5 10" id="KW-0808">Transferase</keyword>
<feature type="transmembrane region" description="Helical" evidence="10">
    <location>
        <begin position="57"/>
        <end position="78"/>
    </location>
</feature>
<comment type="subcellular location">
    <subcellularLocation>
        <location evidence="1 10">Endoplasmic reticulum membrane</location>
        <topology evidence="1 10">Multi-pass membrane protein</topology>
    </subcellularLocation>
</comment>
<evidence type="ECO:0000256" key="11">
    <source>
        <dbReference type="SAM" id="MobiDB-lite"/>
    </source>
</evidence>
<keyword evidence="13" id="KW-1185">Reference proteome</keyword>
<keyword evidence="7 10" id="KW-0256">Endoplasmic reticulum</keyword>
<comment type="similarity">
    <text evidence="3 10">Belongs to the ALG6/ALG8 glucosyltransferase family.</text>
</comment>
<keyword evidence="9 10" id="KW-0472">Membrane</keyword>
<dbReference type="VEuPathDB" id="FungiDB:TRICI_000154"/>
<dbReference type="GO" id="GO:0042281">
    <property type="term" value="F:dolichyl pyrophosphate Man9GlcNAc2 alpha-1,3-glucosyltransferase activity"/>
    <property type="evidence" value="ECO:0007669"/>
    <property type="project" value="TreeGrafter"/>
</dbReference>
<comment type="pathway">
    <text evidence="2 10">Protein modification; protein glycosylation.</text>
</comment>
<evidence type="ECO:0000256" key="6">
    <source>
        <dbReference type="ARBA" id="ARBA00022692"/>
    </source>
</evidence>
<evidence type="ECO:0000256" key="1">
    <source>
        <dbReference type="ARBA" id="ARBA00004477"/>
    </source>
</evidence>
<feature type="transmembrane region" description="Helical" evidence="10">
    <location>
        <begin position="156"/>
        <end position="177"/>
    </location>
</feature>
<dbReference type="OrthoDB" id="5589195at2759"/>
<dbReference type="Pfam" id="PF03155">
    <property type="entry name" value="Alg6_Alg8"/>
    <property type="match status" value="1"/>
</dbReference>
<feature type="transmembrane region" description="Helical" evidence="10">
    <location>
        <begin position="439"/>
        <end position="457"/>
    </location>
</feature>
<name>A0A642VEA0_9ASCO</name>
<evidence type="ECO:0000256" key="4">
    <source>
        <dbReference type="ARBA" id="ARBA00022676"/>
    </source>
</evidence>
<comment type="caution">
    <text evidence="12">The sequence shown here is derived from an EMBL/GenBank/DDBJ whole genome shotgun (WGS) entry which is preliminary data.</text>
</comment>
<evidence type="ECO:0000313" key="13">
    <source>
        <dbReference type="Proteomes" id="UP000761534"/>
    </source>
</evidence>
<feature type="transmembrane region" description="Helical" evidence="10">
    <location>
        <begin position="373"/>
        <end position="392"/>
    </location>
</feature>
<feature type="compositionally biased region" description="Basic residues" evidence="11">
    <location>
        <begin position="1"/>
        <end position="12"/>
    </location>
</feature>
<sequence length="528" mass="60302">MPAKKRGGKKSRSSPGPKKGAGESNVDVINNSPYKDAPLGAILGTFKPTYTQWVARYVVLSFAVILRSAVGLGPYSGYQSEPMHGDFEAQRHWMEITIHLPITKWYFYDLEWWGLDYPPLTAFHSWVLGQIGSWLDPAWFALDSSRRLDDYDLKSYMRATAIVSELVVYIPAAVWFVRWFGRHVTKQNSIDQAMAIAAILYQPALVLIDHGHFQYNSVMLGFTLLSIVCLLHHRRLLASFFFVLSLGFKQMSLYYAPAIFAYLLGNCVFPSINIVRLLSIGTVVIATFVLIVLPFFVMGGVEQLHQMVVRVFPFARGLWEDKVANVWCTVNTFVKLKQLFSSKELQNISLLATFIAILPSMGIIFYYPRKHLLPWAFSSTAWAFFLFSFQVHEKTVLVPLMPVTILLASTDRDVVAMVAWINNIATFSLWPLLKREELAIQYAVMTFCWNWLIGNITPLRLPSNIFWKLVIIGSYLGIVVLHLAEYLVPSHLYIEKYPDLWSLGNITLAAPCFGLFWVWTLYKLYTSR</sequence>
<organism evidence="12 13">
    <name type="scientific">Trichomonascus ciferrii</name>
    <dbReference type="NCBI Taxonomy" id="44093"/>
    <lineage>
        <taxon>Eukaryota</taxon>
        <taxon>Fungi</taxon>
        <taxon>Dikarya</taxon>
        <taxon>Ascomycota</taxon>
        <taxon>Saccharomycotina</taxon>
        <taxon>Dipodascomycetes</taxon>
        <taxon>Dipodascales</taxon>
        <taxon>Trichomonascaceae</taxon>
        <taxon>Trichomonascus</taxon>
        <taxon>Trichomonascus ciferrii complex</taxon>
    </lineage>
</organism>
<keyword evidence="4 10" id="KW-0328">Glycosyltransferase</keyword>
<keyword evidence="8 10" id="KW-1133">Transmembrane helix</keyword>
<evidence type="ECO:0000313" key="12">
    <source>
        <dbReference type="EMBL" id="KAA8917715.1"/>
    </source>
</evidence>
<feature type="transmembrane region" description="Helical" evidence="10">
    <location>
        <begin position="253"/>
        <end position="272"/>
    </location>
</feature>
<dbReference type="InterPro" id="IPR004856">
    <property type="entry name" value="Glyco_trans_ALG6/ALG8"/>
</dbReference>
<accession>A0A642VEA0</accession>
<dbReference type="UniPathway" id="UPA00378"/>
<evidence type="ECO:0000256" key="3">
    <source>
        <dbReference type="ARBA" id="ARBA00008715"/>
    </source>
</evidence>
<feature type="transmembrane region" description="Helical" evidence="10">
    <location>
        <begin position="345"/>
        <end position="367"/>
    </location>
</feature>
<dbReference type="AlphaFoldDB" id="A0A642VEA0"/>
<feature type="transmembrane region" description="Helical" evidence="10">
    <location>
        <begin position="500"/>
        <end position="522"/>
    </location>
</feature>
<evidence type="ECO:0000256" key="8">
    <source>
        <dbReference type="ARBA" id="ARBA00022989"/>
    </source>
</evidence>
<feature type="transmembrane region" description="Helical" evidence="10">
    <location>
        <begin position="214"/>
        <end position="232"/>
    </location>
</feature>
<dbReference type="EC" id="2.4.1.-" evidence="10"/>